<organism evidence="10 11">
    <name type="scientific">Agathobacter rectalis</name>
    <dbReference type="NCBI Taxonomy" id="39491"/>
    <lineage>
        <taxon>Bacteria</taxon>
        <taxon>Bacillati</taxon>
        <taxon>Bacillota</taxon>
        <taxon>Clostridia</taxon>
        <taxon>Lachnospirales</taxon>
        <taxon>Lachnospiraceae</taxon>
        <taxon>Agathobacter</taxon>
    </lineage>
</organism>
<dbReference type="Pfam" id="PF00331">
    <property type="entry name" value="Glyco_hydro_10"/>
    <property type="match status" value="1"/>
</dbReference>
<dbReference type="GO" id="GO:0030246">
    <property type="term" value="F:carbohydrate binding"/>
    <property type="evidence" value="ECO:0007669"/>
    <property type="project" value="InterPro"/>
</dbReference>
<reference evidence="10 11" key="1">
    <citation type="submission" date="2018-08" db="EMBL/GenBank/DDBJ databases">
        <title>A genome reference for cultivated species of the human gut microbiota.</title>
        <authorList>
            <person name="Zou Y."/>
            <person name="Xue W."/>
            <person name="Luo G."/>
        </authorList>
    </citation>
    <scope>NUCLEOTIDE SEQUENCE [LARGE SCALE GENOMIC DNA]</scope>
    <source>
        <strain evidence="10 11">TM10-3</strain>
    </source>
</reference>
<keyword evidence="3 6" id="KW-0119">Carbohydrate metabolism</keyword>
<sequence>MLATGVTQLIPAYQAQSLVFADEVQQNIKKTTYTADKLTVDWGNAGYELTDGVWKVTFNNQYDQVKWRLPETVDMSTVKSVTFNVKDQKGSVSLKVYKNGDEDADGANTKYELTGADEYSISPTGEGDMVAVGLMTTDNAGSGSAISLVSVTVETDTTPKTPPEIEQNIEDWKKSVTSSDALGENAIAGTGIMLDEIKDNTLMDLVEKHFNAVTFGNELKPDALFNYQLEKSVKTKTVQFDGQDLEVPMVNDAGDSLDFSRADAMVDKILEWNAAHPDRKIRIRGHVLVWHSQTPEWFFHENYDISKPYVDKETMNRRLEWYISSVFDHYFGEAANKKYDGLFYGWDVVNEAVIGNTYRTDTVSPAESLDEIRHGNNSSWWHVYKSNEFIINAFKYANKYAPSDVELYYNDFGETDNIKSEGIIKLISDVKSAQGTRLDAFGMQAHYSVDSFSAAQFKTVAKKYAEAAGKVQLTELDFQASAAYKSGAASKESEYTKMAYCHKQLFDAAKDLKKNGTNVAGITVWGVIEPNSWLHSQSNVGGGADGSKQCPLLFDGKYKAKPAYWAYVDATKLEPLIQDIVVAEQKGDTMSGTEYSFSDDDTQAAFIPTWDKDGLNVLVSVKDATINDTDEVTVYVDETNSAGDVTPVKKTVKRSEAQAVDGGYRATIKVPMTDLKVAKTIGMDVKVMNNDKAVSFNDLKEMQETSSKYYAKATLKPGIEKATKATVKIDGEADSEWDKAVAIPLTINLGAKVTADAKVLWDDENLYVYATVKDPVLNKDGGEAYQQDSLEVFIDENNAKTESYDDDDKQYRINYENEHSFNGKKCLEDNVQSVAKVTGDGYVIEAAFKWTDIQPKKGDRIGLEFQINDADASGTRIGTLSWNDETGMGWSKSSVYGTIELTAEPTPEPEPTPAPTPDPTPAPTPDPTPAPTPDPTPDPTPAPTPATGSTKSDVKQTAEGATISHNVSETDKANAGITVTNNKPDIADASLESVKADLKVNDVKDISVIDVFDVKAPANYDGNPIWITLDANYSADYSVLHFQDGKWVVLETRKSSDGKLQAKFTKFSPTAIVSIASKASTKPTTTKTDAKKAAKTSDQSATAAFIVLFLAGVSMAGASRLRRSRKQS</sequence>
<comment type="catalytic activity">
    <reaction evidence="6">
        <text>Endohydrolysis of (1-&gt;4)-beta-D-xylosidic linkages in xylans.</text>
        <dbReference type="EC" id="3.2.1.8"/>
    </reaction>
</comment>
<dbReference type="InterPro" id="IPR017853">
    <property type="entry name" value="GH"/>
</dbReference>
<keyword evidence="4 6" id="KW-0326">Glycosidase</keyword>
<feature type="compositionally biased region" description="Pro residues" evidence="7">
    <location>
        <begin position="906"/>
        <end position="944"/>
    </location>
</feature>
<evidence type="ECO:0000256" key="1">
    <source>
        <dbReference type="ARBA" id="ARBA00007495"/>
    </source>
</evidence>
<protein>
    <recommendedName>
        <fullName evidence="6">Beta-xylanase</fullName>
        <ecNumber evidence="6">3.2.1.8</ecNumber>
    </recommendedName>
</protein>
<comment type="caution">
    <text evidence="10">The sequence shown here is derived from an EMBL/GenBank/DDBJ whole genome shotgun (WGS) entry which is preliminary data.</text>
</comment>
<dbReference type="InterPro" id="IPR001000">
    <property type="entry name" value="GH10_dom"/>
</dbReference>
<dbReference type="Pfam" id="PF06452">
    <property type="entry name" value="CBM9_1"/>
    <property type="match status" value="1"/>
</dbReference>
<dbReference type="AlphaFoldDB" id="A0A3E4EEI3"/>
<dbReference type="CDD" id="cd00005">
    <property type="entry name" value="CBM9_like_1"/>
    <property type="match status" value="1"/>
</dbReference>
<evidence type="ECO:0000259" key="9">
    <source>
        <dbReference type="PROSITE" id="PS51760"/>
    </source>
</evidence>
<dbReference type="GO" id="GO:0000272">
    <property type="term" value="P:polysaccharide catabolic process"/>
    <property type="evidence" value="ECO:0007669"/>
    <property type="project" value="UniProtKB-KW"/>
</dbReference>
<dbReference type="PANTHER" id="PTHR31490">
    <property type="entry name" value="GLYCOSYL HYDROLASE"/>
    <property type="match status" value="1"/>
</dbReference>
<dbReference type="SUPFAM" id="SSF51445">
    <property type="entry name" value="(Trans)glycosidases"/>
    <property type="match status" value="1"/>
</dbReference>
<keyword evidence="2 6" id="KW-0378">Hydrolase</keyword>
<evidence type="ECO:0000256" key="6">
    <source>
        <dbReference type="RuleBase" id="RU361174"/>
    </source>
</evidence>
<keyword evidence="8" id="KW-1133">Transmembrane helix</keyword>
<dbReference type="Gene3D" id="3.20.20.80">
    <property type="entry name" value="Glycosidases"/>
    <property type="match status" value="1"/>
</dbReference>
<keyword evidence="5 6" id="KW-0624">Polysaccharide degradation</keyword>
<feature type="region of interest" description="Disordered" evidence="7">
    <location>
        <begin position="903"/>
        <end position="969"/>
    </location>
</feature>
<evidence type="ECO:0000313" key="11">
    <source>
        <dbReference type="Proteomes" id="UP000260642"/>
    </source>
</evidence>
<dbReference type="CDD" id="cd20907">
    <property type="entry name" value="CBM86"/>
    <property type="match status" value="1"/>
</dbReference>
<gene>
    <name evidence="10" type="ORF">DXD95_05835</name>
</gene>
<keyword evidence="8" id="KW-0472">Membrane</keyword>
<dbReference type="InterPro" id="IPR044846">
    <property type="entry name" value="GH10"/>
</dbReference>
<dbReference type="SUPFAM" id="SSF49344">
    <property type="entry name" value="CBD9-like"/>
    <property type="match status" value="2"/>
</dbReference>
<feature type="domain" description="GH10" evidence="9">
    <location>
        <begin position="188"/>
        <end position="570"/>
    </location>
</feature>
<dbReference type="Proteomes" id="UP000260642">
    <property type="component" value="Unassembled WGS sequence"/>
</dbReference>
<evidence type="ECO:0000256" key="3">
    <source>
        <dbReference type="ARBA" id="ARBA00023277"/>
    </source>
</evidence>
<dbReference type="GO" id="GO:0031176">
    <property type="term" value="F:endo-1,4-beta-xylanase activity"/>
    <property type="evidence" value="ECO:0007669"/>
    <property type="project" value="UniProtKB-EC"/>
</dbReference>
<dbReference type="PRINTS" id="PR00134">
    <property type="entry name" value="GLHYDRLASE10"/>
</dbReference>
<evidence type="ECO:0000256" key="2">
    <source>
        <dbReference type="ARBA" id="ARBA00022801"/>
    </source>
</evidence>
<dbReference type="PROSITE" id="PS51760">
    <property type="entry name" value="GH10_2"/>
    <property type="match status" value="1"/>
</dbReference>
<evidence type="ECO:0000313" key="10">
    <source>
        <dbReference type="EMBL" id="RGI69202.1"/>
    </source>
</evidence>
<feature type="transmembrane region" description="Helical" evidence="8">
    <location>
        <begin position="1101"/>
        <end position="1118"/>
    </location>
</feature>
<name>A0A3E4EEI3_9FIRM</name>
<dbReference type="SMART" id="SM00633">
    <property type="entry name" value="Glyco_10"/>
    <property type="match status" value="1"/>
</dbReference>
<dbReference type="PANTHER" id="PTHR31490:SF90">
    <property type="entry name" value="ENDO-1,4-BETA-XYLANASE A"/>
    <property type="match status" value="1"/>
</dbReference>
<comment type="similarity">
    <text evidence="1 6">Belongs to the glycosyl hydrolase 10 (cellulase F) family.</text>
</comment>
<proteinExistence type="inferred from homology"/>
<evidence type="ECO:0000256" key="4">
    <source>
        <dbReference type="ARBA" id="ARBA00023295"/>
    </source>
</evidence>
<dbReference type="Gene3D" id="2.60.40.1190">
    <property type="match status" value="1"/>
</dbReference>
<keyword evidence="8" id="KW-0812">Transmembrane</keyword>
<evidence type="ECO:0000256" key="8">
    <source>
        <dbReference type="SAM" id="Phobius"/>
    </source>
</evidence>
<dbReference type="EMBL" id="QSOB01000006">
    <property type="protein sequence ID" value="RGI69202.1"/>
    <property type="molecule type" value="Genomic_DNA"/>
</dbReference>
<accession>A0A3E4EEI3</accession>
<dbReference type="EC" id="3.2.1.8" evidence="6"/>
<evidence type="ECO:0000256" key="7">
    <source>
        <dbReference type="SAM" id="MobiDB-lite"/>
    </source>
</evidence>
<evidence type="ECO:0000256" key="5">
    <source>
        <dbReference type="ARBA" id="ARBA00023326"/>
    </source>
</evidence>
<dbReference type="InterPro" id="IPR010502">
    <property type="entry name" value="Carb-bd_dom_fam9"/>
</dbReference>